<organism evidence="2 3">
    <name type="scientific">Ancylostoma duodenale</name>
    <dbReference type="NCBI Taxonomy" id="51022"/>
    <lineage>
        <taxon>Eukaryota</taxon>
        <taxon>Metazoa</taxon>
        <taxon>Ecdysozoa</taxon>
        <taxon>Nematoda</taxon>
        <taxon>Chromadorea</taxon>
        <taxon>Rhabditida</taxon>
        <taxon>Rhabditina</taxon>
        <taxon>Rhabditomorpha</taxon>
        <taxon>Strongyloidea</taxon>
        <taxon>Ancylostomatidae</taxon>
        <taxon>Ancylostomatinae</taxon>
        <taxon>Ancylostoma</taxon>
    </lineage>
</organism>
<dbReference type="EMBL" id="KN730209">
    <property type="protein sequence ID" value="KIH61342.1"/>
    <property type="molecule type" value="Genomic_DNA"/>
</dbReference>
<protein>
    <submittedName>
        <fullName evidence="2">Uncharacterized protein</fullName>
    </submittedName>
</protein>
<reference evidence="2 3" key="1">
    <citation type="submission" date="2013-12" db="EMBL/GenBank/DDBJ databases">
        <title>Draft genome of the parsitic nematode Ancylostoma duodenale.</title>
        <authorList>
            <person name="Mitreva M."/>
        </authorList>
    </citation>
    <scope>NUCLEOTIDE SEQUENCE [LARGE SCALE GENOMIC DNA]</scope>
    <source>
        <strain evidence="2 3">Zhejiang</strain>
    </source>
</reference>
<evidence type="ECO:0000313" key="3">
    <source>
        <dbReference type="Proteomes" id="UP000054047"/>
    </source>
</evidence>
<feature type="region of interest" description="Disordered" evidence="1">
    <location>
        <begin position="1"/>
        <end position="21"/>
    </location>
</feature>
<sequence>MVVDQVGIGGPRVQTDNDGYAVPGPPHQFLRPGINRLLLQNGLALGLIWKALKERQPLGICSESFCPTALSVVEETLKRTR</sequence>
<gene>
    <name evidence="2" type="ORF">ANCDUO_08389</name>
</gene>
<proteinExistence type="predicted"/>
<evidence type="ECO:0000256" key="1">
    <source>
        <dbReference type="SAM" id="MobiDB-lite"/>
    </source>
</evidence>
<dbReference type="AlphaFoldDB" id="A0A0C2DFV0"/>
<evidence type="ECO:0000313" key="2">
    <source>
        <dbReference type="EMBL" id="KIH61342.1"/>
    </source>
</evidence>
<keyword evidence="3" id="KW-1185">Reference proteome</keyword>
<dbReference type="Proteomes" id="UP000054047">
    <property type="component" value="Unassembled WGS sequence"/>
</dbReference>
<accession>A0A0C2DFV0</accession>
<name>A0A0C2DFV0_9BILA</name>